<comment type="caution">
    <text evidence="1">The sequence shown here is derived from an EMBL/GenBank/DDBJ whole genome shotgun (WGS) entry which is preliminary data.</text>
</comment>
<accession>A0ABV8G260</accession>
<reference evidence="2" key="1">
    <citation type="journal article" date="2019" name="Int. J. Syst. Evol. Microbiol.">
        <title>The Global Catalogue of Microorganisms (GCM) 10K type strain sequencing project: providing services to taxonomists for standard genome sequencing and annotation.</title>
        <authorList>
            <consortium name="The Broad Institute Genomics Platform"/>
            <consortium name="The Broad Institute Genome Sequencing Center for Infectious Disease"/>
            <person name="Wu L."/>
            <person name="Ma J."/>
        </authorList>
    </citation>
    <scope>NUCLEOTIDE SEQUENCE [LARGE SCALE GENOMIC DNA]</scope>
    <source>
        <strain evidence="2">TBRC 1276</strain>
    </source>
</reference>
<proteinExistence type="predicted"/>
<dbReference type="Proteomes" id="UP001595851">
    <property type="component" value="Unassembled WGS sequence"/>
</dbReference>
<name>A0ABV8G260_9ACTN</name>
<dbReference type="RefSeq" id="WP_379526780.1">
    <property type="nucleotide sequence ID" value="NZ_JBHSBI010000002.1"/>
</dbReference>
<keyword evidence="2" id="KW-1185">Reference proteome</keyword>
<evidence type="ECO:0000313" key="2">
    <source>
        <dbReference type="Proteomes" id="UP001595851"/>
    </source>
</evidence>
<evidence type="ECO:0000313" key="1">
    <source>
        <dbReference type="EMBL" id="MFC4006641.1"/>
    </source>
</evidence>
<protein>
    <submittedName>
        <fullName evidence="1">Uncharacterized protein</fullName>
    </submittedName>
</protein>
<organism evidence="1 2">
    <name type="scientific">Nonomuraea purpurea</name>
    <dbReference type="NCBI Taxonomy" id="1849276"/>
    <lineage>
        <taxon>Bacteria</taxon>
        <taxon>Bacillati</taxon>
        <taxon>Actinomycetota</taxon>
        <taxon>Actinomycetes</taxon>
        <taxon>Streptosporangiales</taxon>
        <taxon>Streptosporangiaceae</taxon>
        <taxon>Nonomuraea</taxon>
    </lineage>
</organism>
<gene>
    <name evidence="1" type="ORF">ACFOY2_05375</name>
</gene>
<dbReference type="EMBL" id="JBHSBI010000002">
    <property type="protein sequence ID" value="MFC4006641.1"/>
    <property type="molecule type" value="Genomic_DNA"/>
</dbReference>
<sequence>MANLDTSQAISSEAAISYAAVGGSGDRVKYEPGMFVVIRNGSGSSTTATITVPGNTPYGVANPVKTKTIAAGADVPIPLLPAYVDSTDGRVAIACTPTTTVSIAVMRS</sequence>